<dbReference type="GO" id="GO:0012505">
    <property type="term" value="C:endomembrane system"/>
    <property type="evidence" value="ECO:0007669"/>
    <property type="project" value="UniProtKB-SubCell"/>
</dbReference>
<keyword evidence="7" id="KW-1185">Reference proteome</keyword>
<feature type="transmembrane region" description="Helical" evidence="5">
    <location>
        <begin position="148"/>
        <end position="169"/>
    </location>
</feature>
<dbReference type="EMBL" id="AZFJ01000052">
    <property type="protein sequence ID" value="KRL85629.1"/>
    <property type="molecule type" value="Genomic_DNA"/>
</dbReference>
<evidence type="ECO:0000313" key="7">
    <source>
        <dbReference type="Proteomes" id="UP000051922"/>
    </source>
</evidence>
<evidence type="ECO:0000256" key="3">
    <source>
        <dbReference type="ARBA" id="ARBA00022989"/>
    </source>
</evidence>
<feature type="transmembrane region" description="Helical" evidence="5">
    <location>
        <begin position="207"/>
        <end position="225"/>
    </location>
</feature>
<dbReference type="OrthoDB" id="188924at2"/>
<evidence type="ECO:0000256" key="2">
    <source>
        <dbReference type="ARBA" id="ARBA00022692"/>
    </source>
</evidence>
<accession>A0A0R1TWW5</accession>
<dbReference type="Pfam" id="PF01988">
    <property type="entry name" value="VIT1"/>
    <property type="match status" value="1"/>
</dbReference>
<evidence type="ECO:0000313" key="6">
    <source>
        <dbReference type="EMBL" id="KRL85629.1"/>
    </source>
</evidence>
<keyword evidence="3 5" id="KW-1133">Transmembrane helix</keyword>
<proteinExistence type="predicted"/>
<name>A0A0R1TWW5_9LACO</name>
<sequence>MKKIKVNKDASLATRANTLRAGVLGANDGILTVVGVLFSVGAATTDSFALFIAALADLIAVAFSMAGGEYASVSAQRDTEASAVRKESRALRRDPAAARAVIVTSYTDRGVTPATAAEIADEFMANDPLPAIVSAKYSLDPSELMNPWAAAFASMVCAALGGLLPLLALTFINGFWQWPATIIATVIAVGLTGYFSAELGHGFARRAIIRNIIIGLITITIHYLVGLAF</sequence>
<comment type="subcellular location">
    <subcellularLocation>
        <location evidence="1">Endomembrane system</location>
        <topology evidence="1">Multi-pass membrane protein</topology>
    </subcellularLocation>
</comment>
<comment type="caution">
    <text evidence="6">The sequence shown here is derived from an EMBL/GenBank/DDBJ whole genome shotgun (WGS) entry which is preliminary data.</text>
</comment>
<dbReference type="Proteomes" id="UP000051922">
    <property type="component" value="Unassembled WGS sequence"/>
</dbReference>
<dbReference type="AlphaFoldDB" id="A0A0R1TWW5"/>
<dbReference type="PANTHER" id="PTHR31851">
    <property type="entry name" value="FE(2+)/MN(2+) TRANSPORTER PCL1"/>
    <property type="match status" value="1"/>
</dbReference>
<dbReference type="GO" id="GO:0030026">
    <property type="term" value="P:intracellular manganese ion homeostasis"/>
    <property type="evidence" value="ECO:0007669"/>
    <property type="project" value="InterPro"/>
</dbReference>
<dbReference type="STRING" id="1423783.FC50_GL001805"/>
<dbReference type="PATRIC" id="fig|1423783.4.peg.1848"/>
<feature type="transmembrane region" description="Helical" evidence="5">
    <location>
        <begin position="175"/>
        <end position="195"/>
    </location>
</feature>
<dbReference type="RefSeq" id="WP_054648885.1">
    <property type="nucleotide sequence ID" value="NZ_AZFJ01000052.1"/>
</dbReference>
<evidence type="ECO:0000256" key="5">
    <source>
        <dbReference type="SAM" id="Phobius"/>
    </source>
</evidence>
<feature type="transmembrane region" description="Helical" evidence="5">
    <location>
        <begin position="48"/>
        <end position="67"/>
    </location>
</feature>
<dbReference type="GO" id="GO:0005384">
    <property type="term" value="F:manganese ion transmembrane transporter activity"/>
    <property type="evidence" value="ECO:0007669"/>
    <property type="project" value="InterPro"/>
</dbReference>
<keyword evidence="4 5" id="KW-0472">Membrane</keyword>
<evidence type="ECO:0000256" key="1">
    <source>
        <dbReference type="ARBA" id="ARBA00004127"/>
    </source>
</evidence>
<reference evidence="6 7" key="1">
    <citation type="journal article" date="2015" name="Genome Announc.">
        <title>Expanding the biotechnology potential of lactobacilli through comparative genomics of 213 strains and associated genera.</title>
        <authorList>
            <person name="Sun Z."/>
            <person name="Harris H.M."/>
            <person name="McCann A."/>
            <person name="Guo C."/>
            <person name="Argimon S."/>
            <person name="Zhang W."/>
            <person name="Yang X."/>
            <person name="Jeffery I.B."/>
            <person name="Cooney J.C."/>
            <person name="Kagawa T.F."/>
            <person name="Liu W."/>
            <person name="Song Y."/>
            <person name="Salvetti E."/>
            <person name="Wrobel A."/>
            <person name="Rasinkangas P."/>
            <person name="Parkhill J."/>
            <person name="Rea M.C."/>
            <person name="O'Sullivan O."/>
            <person name="Ritari J."/>
            <person name="Douillard F.P."/>
            <person name="Paul Ross R."/>
            <person name="Yang R."/>
            <person name="Briner A.E."/>
            <person name="Felis G.E."/>
            <person name="de Vos W.M."/>
            <person name="Barrangou R."/>
            <person name="Klaenhammer T.R."/>
            <person name="Caufield P.W."/>
            <person name="Cui Y."/>
            <person name="Zhang H."/>
            <person name="O'Toole P.W."/>
        </authorList>
    </citation>
    <scope>NUCLEOTIDE SEQUENCE [LARGE SCALE GENOMIC DNA]</scope>
    <source>
        <strain evidence="6 7">DSM 15945</strain>
    </source>
</reference>
<keyword evidence="2 5" id="KW-0812">Transmembrane</keyword>
<evidence type="ECO:0000256" key="4">
    <source>
        <dbReference type="ARBA" id="ARBA00023136"/>
    </source>
</evidence>
<protein>
    <submittedName>
        <fullName evidence="6">Integral membrane protein</fullName>
    </submittedName>
</protein>
<organism evidence="6 7">
    <name type="scientific">Lacticaseibacillus pantheris DSM 15945 = JCM 12539 = NBRC 106106</name>
    <dbReference type="NCBI Taxonomy" id="1423783"/>
    <lineage>
        <taxon>Bacteria</taxon>
        <taxon>Bacillati</taxon>
        <taxon>Bacillota</taxon>
        <taxon>Bacilli</taxon>
        <taxon>Lactobacillales</taxon>
        <taxon>Lactobacillaceae</taxon>
        <taxon>Lacticaseibacillus</taxon>
    </lineage>
</organism>
<gene>
    <name evidence="6" type="ORF">FC50_GL001805</name>
</gene>
<feature type="transmembrane region" description="Helical" evidence="5">
    <location>
        <begin position="21"/>
        <end position="42"/>
    </location>
</feature>
<dbReference type="InterPro" id="IPR008217">
    <property type="entry name" value="Ccc1_fam"/>
</dbReference>